<keyword evidence="5" id="KW-1185">Reference proteome</keyword>
<proteinExistence type="predicted"/>
<dbReference type="EMBL" id="FOUY01000016">
    <property type="protein sequence ID" value="SFN54751.1"/>
    <property type="molecule type" value="Genomic_DNA"/>
</dbReference>
<protein>
    <submittedName>
        <fullName evidence="4">Glycosyl transferases group 1</fullName>
    </submittedName>
</protein>
<dbReference type="GO" id="GO:0016757">
    <property type="term" value="F:glycosyltransferase activity"/>
    <property type="evidence" value="ECO:0007669"/>
    <property type="project" value="InterPro"/>
</dbReference>
<sequence length="366" mass="38459">MRPLRILLWHVHGSWTGSFVAGPHHYLLPVLPGGGPWGRGRCGRDWPATAHEVPAAELAGTDVDVVVLQRPEEAALAEGWLGRRPGVDVPAVYVEHNAPPEHAVRSRHPVAGWPGVPLVHVTHFNELMWDCGDAPTTTVPHGIADPGPLWTGELDRAVALINEPVRRGRVTGSDLLPRFGAAVPVDLFGIGTDGVTAADLGRPAEADVRGLGDVAQSGLHPRMARRRLYLHTARWTSLGLSLLEAMALGMPVVAPATTEAAVAVPPAAGVVGTSVRDLVEGARRLATDRGRAAAAGAAARAHVLEHFGLARFLHRWDAVLDAVVAGRAVPPVEPARTATEFPAEPARTTAEPPAGPEPTAAGSRPA</sequence>
<evidence type="ECO:0000259" key="3">
    <source>
        <dbReference type="Pfam" id="PF00534"/>
    </source>
</evidence>
<dbReference type="InterPro" id="IPR001296">
    <property type="entry name" value="Glyco_trans_1"/>
</dbReference>
<organism evidence="4 5">
    <name type="scientific">Pseudonocardia ammonioxydans</name>
    <dbReference type="NCBI Taxonomy" id="260086"/>
    <lineage>
        <taxon>Bacteria</taxon>
        <taxon>Bacillati</taxon>
        <taxon>Actinomycetota</taxon>
        <taxon>Actinomycetes</taxon>
        <taxon>Pseudonocardiales</taxon>
        <taxon>Pseudonocardiaceae</taxon>
        <taxon>Pseudonocardia</taxon>
    </lineage>
</organism>
<feature type="compositionally biased region" description="Low complexity" evidence="2">
    <location>
        <begin position="337"/>
        <end position="366"/>
    </location>
</feature>
<reference evidence="4 5" key="1">
    <citation type="submission" date="2016-10" db="EMBL/GenBank/DDBJ databases">
        <authorList>
            <person name="de Groot N.N."/>
        </authorList>
    </citation>
    <scope>NUCLEOTIDE SEQUENCE [LARGE SCALE GENOMIC DNA]</scope>
    <source>
        <strain evidence="4 5">CGMCC 4.1877</strain>
    </source>
</reference>
<name>A0A1I4ZX63_PSUAM</name>
<evidence type="ECO:0000256" key="2">
    <source>
        <dbReference type="SAM" id="MobiDB-lite"/>
    </source>
</evidence>
<dbReference type="Gene3D" id="3.40.50.2000">
    <property type="entry name" value="Glycogen Phosphorylase B"/>
    <property type="match status" value="1"/>
</dbReference>
<dbReference type="SUPFAM" id="SSF53756">
    <property type="entry name" value="UDP-Glycosyltransferase/glycogen phosphorylase"/>
    <property type="match status" value="1"/>
</dbReference>
<evidence type="ECO:0000256" key="1">
    <source>
        <dbReference type="ARBA" id="ARBA00022679"/>
    </source>
</evidence>
<accession>A0A1I4ZX63</accession>
<dbReference type="AlphaFoldDB" id="A0A1I4ZX63"/>
<feature type="domain" description="Glycosyl transferase family 1" evidence="3">
    <location>
        <begin position="207"/>
        <end position="301"/>
    </location>
</feature>
<feature type="region of interest" description="Disordered" evidence="2">
    <location>
        <begin position="332"/>
        <end position="366"/>
    </location>
</feature>
<evidence type="ECO:0000313" key="4">
    <source>
        <dbReference type="EMBL" id="SFN54751.1"/>
    </source>
</evidence>
<keyword evidence="1 4" id="KW-0808">Transferase</keyword>
<gene>
    <name evidence="4" type="ORF">SAMN05216207_101664</name>
</gene>
<dbReference type="Proteomes" id="UP000199614">
    <property type="component" value="Unassembled WGS sequence"/>
</dbReference>
<dbReference type="Pfam" id="PF00534">
    <property type="entry name" value="Glycos_transf_1"/>
    <property type="match status" value="1"/>
</dbReference>
<evidence type="ECO:0000313" key="5">
    <source>
        <dbReference type="Proteomes" id="UP000199614"/>
    </source>
</evidence>
<dbReference type="STRING" id="260086.SAMN05216207_101664"/>